<evidence type="ECO:0000313" key="1">
    <source>
        <dbReference type="EMBL" id="KAF2709157.1"/>
    </source>
</evidence>
<proteinExistence type="predicted"/>
<keyword evidence="2" id="KW-1185">Reference proteome</keyword>
<accession>A0A6G1K9W7</accession>
<organism evidence="1 2">
    <name type="scientific">Pleomassaria siparia CBS 279.74</name>
    <dbReference type="NCBI Taxonomy" id="1314801"/>
    <lineage>
        <taxon>Eukaryota</taxon>
        <taxon>Fungi</taxon>
        <taxon>Dikarya</taxon>
        <taxon>Ascomycota</taxon>
        <taxon>Pezizomycotina</taxon>
        <taxon>Dothideomycetes</taxon>
        <taxon>Pleosporomycetidae</taxon>
        <taxon>Pleosporales</taxon>
        <taxon>Pleomassariaceae</taxon>
        <taxon>Pleomassaria</taxon>
    </lineage>
</organism>
<name>A0A6G1K9W7_9PLEO</name>
<sequence>MLLVGLTCCIVLNSAKHNKLLQAAHVILANYTRKFLINNFVDFNKYNAVYSLTFLEDNKQHIDAYKKQKSKSVYYKSVYYKSVYYKSVYFRLHKSVYYKSIYISLRTSNYYKSNYLCPNTHKAKLIVLTDLYNTKFIVTYALI</sequence>
<gene>
    <name evidence="1" type="ORF">K504DRAFT_454932</name>
</gene>
<evidence type="ECO:0000313" key="2">
    <source>
        <dbReference type="Proteomes" id="UP000799428"/>
    </source>
</evidence>
<dbReference type="AlphaFoldDB" id="A0A6G1K9W7"/>
<dbReference type="EMBL" id="MU005770">
    <property type="protein sequence ID" value="KAF2709157.1"/>
    <property type="molecule type" value="Genomic_DNA"/>
</dbReference>
<dbReference type="Proteomes" id="UP000799428">
    <property type="component" value="Unassembled WGS sequence"/>
</dbReference>
<reference evidence="1" key="1">
    <citation type="journal article" date="2020" name="Stud. Mycol.">
        <title>101 Dothideomycetes genomes: a test case for predicting lifestyles and emergence of pathogens.</title>
        <authorList>
            <person name="Haridas S."/>
            <person name="Albert R."/>
            <person name="Binder M."/>
            <person name="Bloem J."/>
            <person name="Labutti K."/>
            <person name="Salamov A."/>
            <person name="Andreopoulos B."/>
            <person name="Baker S."/>
            <person name="Barry K."/>
            <person name="Bills G."/>
            <person name="Bluhm B."/>
            <person name="Cannon C."/>
            <person name="Castanera R."/>
            <person name="Culley D."/>
            <person name="Daum C."/>
            <person name="Ezra D."/>
            <person name="Gonzalez J."/>
            <person name="Henrissat B."/>
            <person name="Kuo A."/>
            <person name="Liang C."/>
            <person name="Lipzen A."/>
            <person name="Lutzoni F."/>
            <person name="Magnuson J."/>
            <person name="Mondo S."/>
            <person name="Nolan M."/>
            <person name="Ohm R."/>
            <person name="Pangilinan J."/>
            <person name="Park H.-J."/>
            <person name="Ramirez L."/>
            <person name="Alfaro M."/>
            <person name="Sun H."/>
            <person name="Tritt A."/>
            <person name="Yoshinaga Y."/>
            <person name="Zwiers L.-H."/>
            <person name="Turgeon B."/>
            <person name="Goodwin S."/>
            <person name="Spatafora J."/>
            <person name="Crous P."/>
            <person name="Grigoriev I."/>
        </authorList>
    </citation>
    <scope>NUCLEOTIDE SEQUENCE</scope>
    <source>
        <strain evidence="1">CBS 279.74</strain>
    </source>
</reference>
<protein>
    <submittedName>
        <fullName evidence="1">Uncharacterized protein</fullName>
    </submittedName>
</protein>